<dbReference type="Proteomes" id="UP000265581">
    <property type="component" value="Unassembled WGS sequence"/>
</dbReference>
<evidence type="ECO:0000313" key="3">
    <source>
        <dbReference type="Proteomes" id="UP000265581"/>
    </source>
</evidence>
<keyword evidence="1" id="KW-0472">Membrane</keyword>
<dbReference type="EMBL" id="QUBR01000001">
    <property type="protein sequence ID" value="REK73822.1"/>
    <property type="molecule type" value="Genomic_DNA"/>
</dbReference>
<keyword evidence="1" id="KW-0812">Transmembrane</keyword>
<comment type="caution">
    <text evidence="2">The sequence shown here is derived from an EMBL/GenBank/DDBJ whole genome shotgun (WGS) entry which is preliminary data.</text>
</comment>
<evidence type="ECO:0000313" key="2">
    <source>
        <dbReference type="EMBL" id="REK73822.1"/>
    </source>
</evidence>
<gene>
    <name evidence="2" type="ORF">DX116_09955</name>
</gene>
<proteinExistence type="predicted"/>
<accession>A0A371PD46</accession>
<keyword evidence="1" id="KW-1133">Transmembrane helix</keyword>
<sequence>MTPAGTPPLLDVLLAHHVALLAIPAIVPAVIVVGVVLYIARKDRREEREEREIIERAFDQETE</sequence>
<dbReference type="RefSeq" id="WP_119703931.1">
    <property type="nucleotide sequence ID" value="NZ_JBHSOI010000001.1"/>
</dbReference>
<protein>
    <submittedName>
        <fullName evidence="2">Uncharacterized protein</fullName>
    </submittedName>
</protein>
<organism evidence="2 3">
    <name type="scientific">Aeromicrobium endophyticum</name>
    <dbReference type="NCBI Taxonomy" id="2292704"/>
    <lineage>
        <taxon>Bacteria</taxon>
        <taxon>Bacillati</taxon>
        <taxon>Actinomycetota</taxon>
        <taxon>Actinomycetes</taxon>
        <taxon>Propionibacteriales</taxon>
        <taxon>Nocardioidaceae</taxon>
        <taxon>Aeromicrobium</taxon>
    </lineage>
</organism>
<evidence type="ECO:0000256" key="1">
    <source>
        <dbReference type="SAM" id="Phobius"/>
    </source>
</evidence>
<dbReference type="AlphaFoldDB" id="A0A371PD46"/>
<feature type="transmembrane region" description="Helical" evidence="1">
    <location>
        <begin position="20"/>
        <end position="40"/>
    </location>
</feature>
<reference evidence="2 3" key="1">
    <citation type="submission" date="2018-08" db="EMBL/GenBank/DDBJ databases">
        <title>Aeromicrobium sp. M2KJ-4, whole genome shotgun sequence.</title>
        <authorList>
            <person name="Tuo L."/>
        </authorList>
    </citation>
    <scope>NUCLEOTIDE SEQUENCE [LARGE SCALE GENOMIC DNA]</scope>
    <source>
        <strain evidence="2 3">M2KJ-4</strain>
    </source>
</reference>
<keyword evidence="3" id="KW-1185">Reference proteome</keyword>
<name>A0A371PD46_9ACTN</name>